<dbReference type="RefSeq" id="WP_395415746.1">
    <property type="nucleotide sequence ID" value="NZ_JBIPKE010000007.1"/>
</dbReference>
<dbReference type="EMBL" id="JBIPKE010000007">
    <property type="protein sequence ID" value="MFH6981903.1"/>
    <property type="molecule type" value="Genomic_DNA"/>
</dbReference>
<keyword evidence="2" id="KW-1185">Reference proteome</keyword>
<dbReference type="InterPro" id="IPR029039">
    <property type="entry name" value="Flavoprotein-like_sf"/>
</dbReference>
<organism evidence="1 2">
    <name type="scientific">Marinoscillum luteum</name>
    <dbReference type="NCBI Taxonomy" id="861051"/>
    <lineage>
        <taxon>Bacteria</taxon>
        <taxon>Pseudomonadati</taxon>
        <taxon>Bacteroidota</taxon>
        <taxon>Cytophagia</taxon>
        <taxon>Cytophagales</taxon>
        <taxon>Reichenbachiellaceae</taxon>
        <taxon>Marinoscillum</taxon>
    </lineage>
</organism>
<name>A0ABW7N2L4_9BACT</name>
<protein>
    <submittedName>
        <fullName evidence="1">NADPH-dependent FMN reductase</fullName>
        <ecNumber evidence="1">1.-.-.-</ecNumber>
    </submittedName>
</protein>
<dbReference type="Gene3D" id="3.40.50.360">
    <property type="match status" value="1"/>
</dbReference>
<evidence type="ECO:0000313" key="2">
    <source>
        <dbReference type="Proteomes" id="UP001610063"/>
    </source>
</evidence>
<gene>
    <name evidence="1" type="ORF">ACHKAR_00560</name>
</gene>
<dbReference type="EC" id="1.-.-.-" evidence="1"/>
<dbReference type="SUPFAM" id="SSF52218">
    <property type="entry name" value="Flavoproteins"/>
    <property type="match status" value="1"/>
</dbReference>
<accession>A0ABW7N2L4</accession>
<comment type="caution">
    <text evidence="1">The sequence shown here is derived from an EMBL/GenBank/DDBJ whole genome shotgun (WGS) entry which is preliminary data.</text>
</comment>
<reference evidence="1 2" key="1">
    <citation type="journal article" date="2013" name="Int. J. Syst. Evol. Microbiol.">
        <title>Marinoscillum luteum sp. nov., isolated from marine sediment.</title>
        <authorList>
            <person name="Cha I.T."/>
            <person name="Park S.J."/>
            <person name="Kim S.J."/>
            <person name="Kim J.G."/>
            <person name="Jung M.Y."/>
            <person name="Shin K.S."/>
            <person name="Kwon K.K."/>
            <person name="Yang S.H."/>
            <person name="Seo Y.S."/>
            <person name="Rhee S.K."/>
        </authorList>
    </citation>
    <scope>NUCLEOTIDE SEQUENCE [LARGE SCALE GENOMIC DNA]</scope>
    <source>
        <strain evidence="1 2">KCTC 23939</strain>
    </source>
</reference>
<evidence type="ECO:0000313" key="1">
    <source>
        <dbReference type="EMBL" id="MFH6981903.1"/>
    </source>
</evidence>
<keyword evidence="1" id="KW-0560">Oxidoreductase</keyword>
<dbReference type="Proteomes" id="UP001610063">
    <property type="component" value="Unassembled WGS sequence"/>
</dbReference>
<sequence length="167" mass="18903">MKVAIIITDTQVVRFSHLVALELDERLAGLGLNTSILDLADPSYELNELASYDYYLLVGNHAGPLYNHETHRLLTNHRALWRNKKMATVMVSSERILAESADEQLRTVLKSLSANLLPEGLMVMEPEKKFDESFNLIDSVLNLAMYRFLFLLVYGTEAKNGDNRMSA</sequence>
<dbReference type="GO" id="GO:0016491">
    <property type="term" value="F:oxidoreductase activity"/>
    <property type="evidence" value="ECO:0007669"/>
    <property type="project" value="UniProtKB-KW"/>
</dbReference>
<proteinExistence type="predicted"/>